<evidence type="ECO:0000313" key="4">
    <source>
        <dbReference type="Proteomes" id="UP000252405"/>
    </source>
</evidence>
<feature type="region of interest" description="Disordered" evidence="1">
    <location>
        <begin position="84"/>
        <end position="129"/>
    </location>
</feature>
<dbReference type="InterPro" id="IPR025295">
    <property type="entry name" value="eCIS_core_dom"/>
</dbReference>
<sequence length="732" mass="79418">MTAAAKTSTTPASVEVTRLPTQLTDTPGPAAWIQRVCACGAAAGISGECPDCAAAKRLGLQAKLGINPPDDRWEREADRIADKVVSEHSRAPEQPLSVTPLVQRQVDEEEEEDREEIQTKPSTSRGISRKVAAASKAAAALNSGGRPLSSAERTYFEPRFGRDFSAVRLHDDSRSGSAARAIGARAYTLGSNIAFAPGEYAPHTPSGRRLIAHELTHTLQQEPAAASLQRAESGGTFRGFFRNIALFFGAKVSDSEMETYLNQIEELGGPALDYVSDNKALSVANRIEAGNGLFGHTDTVDLRKILILDMQDGVTFGDEEVAILYLMTSLDALQIMQLFEGPNALDANTLRSDIDGDNRQRLDSLLNALGISAQGLEAQENYEACQPVERNAIAEAMRLSRADIAKAIELLESDGVSEAVRNSFYLAFRVEDPSTEQINTMIARLKAVREGVGRVHYICDHGEEMSSSCNNGAGGHASLGPTGNGVSICFMSSSGENAANLAEETNDAAKSNLITHEAAHFYLRVDDNGYFGDQCDETEYARSCLNGTRENCGTSGRPADERFNNADSYSCFVFYLARLTTQDPEEESANDPLTERAEAFRGANLDIQIDYPESILDVALFNEVYIDEPERTEHFVVTGAPAASGFSYHWAIDVGGESLPLAADEIRGMTVKPIAYVPEETKERLRNLHDAGETEAEVVLNTTLYRDAPESSSVERRLRVRLVPGEANLGIF</sequence>
<dbReference type="AlphaFoldDB" id="A0A368TWV1"/>
<evidence type="ECO:0000313" key="3">
    <source>
        <dbReference type="EMBL" id="RCV89158.1"/>
    </source>
</evidence>
<gene>
    <name evidence="3" type="ORF">DU505_11415</name>
</gene>
<dbReference type="Gene3D" id="3.40.390.10">
    <property type="entry name" value="Collagenase (Catalytic Domain)"/>
    <property type="match status" value="1"/>
</dbReference>
<organism evidence="3 4">
    <name type="scientific">Billgrantia montanilacus</name>
    <dbReference type="NCBI Taxonomy" id="2282305"/>
    <lineage>
        <taxon>Bacteria</taxon>
        <taxon>Pseudomonadati</taxon>
        <taxon>Pseudomonadota</taxon>
        <taxon>Gammaproteobacteria</taxon>
        <taxon>Oceanospirillales</taxon>
        <taxon>Halomonadaceae</taxon>
        <taxon>Billgrantia</taxon>
    </lineage>
</organism>
<reference evidence="3 4" key="1">
    <citation type="submission" date="2018-07" db="EMBL/GenBank/DDBJ databases">
        <title>Halomonas montanilacus sp. nov., isolated from Lake Pengyan on Tibetan Plateau.</title>
        <authorList>
            <person name="Lu H."/>
            <person name="Xing P."/>
            <person name="Wu Q."/>
        </authorList>
    </citation>
    <scope>NUCLEOTIDE SEQUENCE [LARGE SCALE GENOMIC DNA]</scope>
    <source>
        <strain evidence="3 4">PYC7W</strain>
    </source>
</reference>
<dbReference type="GO" id="GO:0008237">
    <property type="term" value="F:metallopeptidase activity"/>
    <property type="evidence" value="ECO:0007669"/>
    <property type="project" value="InterPro"/>
</dbReference>
<evidence type="ECO:0000256" key="1">
    <source>
        <dbReference type="SAM" id="MobiDB-lite"/>
    </source>
</evidence>
<dbReference type="Pfam" id="PF13699">
    <property type="entry name" value="eCIS_core"/>
    <property type="match status" value="1"/>
</dbReference>
<protein>
    <submittedName>
        <fullName evidence="3">DUF4157 domain-containing protein</fullName>
    </submittedName>
</protein>
<keyword evidence="4" id="KW-1185">Reference proteome</keyword>
<name>A0A368TWV1_9GAMM</name>
<dbReference type="EMBL" id="QPII01000007">
    <property type="protein sequence ID" value="RCV89158.1"/>
    <property type="molecule type" value="Genomic_DNA"/>
</dbReference>
<proteinExistence type="predicted"/>
<feature type="domain" description="eCIS core" evidence="2">
    <location>
        <begin position="147"/>
        <end position="222"/>
    </location>
</feature>
<dbReference type="RefSeq" id="WP_114479112.1">
    <property type="nucleotide sequence ID" value="NZ_QPII01000007.1"/>
</dbReference>
<dbReference type="OrthoDB" id="6174656at2"/>
<dbReference type="Proteomes" id="UP000252405">
    <property type="component" value="Unassembled WGS sequence"/>
</dbReference>
<comment type="caution">
    <text evidence="3">The sequence shown here is derived from an EMBL/GenBank/DDBJ whole genome shotgun (WGS) entry which is preliminary data.</text>
</comment>
<evidence type="ECO:0000259" key="2">
    <source>
        <dbReference type="Pfam" id="PF13699"/>
    </source>
</evidence>
<dbReference type="InterPro" id="IPR024079">
    <property type="entry name" value="MetalloPept_cat_dom_sf"/>
</dbReference>
<accession>A0A368TWV1</accession>